<dbReference type="EMBL" id="ACLF03000008">
    <property type="protein sequence ID" value="EFQ82353.1"/>
    <property type="molecule type" value="Genomic_DNA"/>
</dbReference>
<feature type="domain" description="Replication-associated protein ORF2/G2P" evidence="1">
    <location>
        <begin position="3"/>
        <end position="88"/>
    </location>
</feature>
<evidence type="ECO:0000313" key="3">
    <source>
        <dbReference type="Proteomes" id="UP000003111"/>
    </source>
</evidence>
<evidence type="ECO:0000313" key="2">
    <source>
        <dbReference type="EMBL" id="EFQ82353.1"/>
    </source>
</evidence>
<proteinExistence type="predicted"/>
<organism evidence="2 3">
    <name type="scientific">Aeromicrobium marinum DSM 15272</name>
    <dbReference type="NCBI Taxonomy" id="585531"/>
    <lineage>
        <taxon>Bacteria</taxon>
        <taxon>Bacillati</taxon>
        <taxon>Actinomycetota</taxon>
        <taxon>Actinomycetes</taxon>
        <taxon>Propionibacteriales</taxon>
        <taxon>Nocardioidaceae</taxon>
        <taxon>Aeromicrobium</taxon>
    </lineage>
</organism>
<dbReference type="InterPro" id="IPR056906">
    <property type="entry name" value="ORF2/G2P_dom"/>
</dbReference>
<gene>
    <name evidence="2" type="ORF">HMPREF0063_12515</name>
</gene>
<dbReference type="STRING" id="585531.HMPREF0063_12515"/>
<dbReference type="Pfam" id="PF23343">
    <property type="entry name" value="REP_ORF2-G2P"/>
    <property type="match status" value="1"/>
</dbReference>
<dbReference type="AlphaFoldDB" id="E2SEQ6"/>
<reference evidence="2" key="1">
    <citation type="submission" date="2010-08" db="EMBL/GenBank/DDBJ databases">
        <authorList>
            <person name="Muzny D."/>
            <person name="Qin X."/>
            <person name="Buhay C."/>
            <person name="Dugan-Rocha S."/>
            <person name="Ding Y."/>
            <person name="Chen G."/>
            <person name="Hawes A."/>
            <person name="Holder M."/>
            <person name="Jhangiani S."/>
            <person name="Johnson A."/>
            <person name="Khan Z."/>
            <person name="Li Z."/>
            <person name="Liu W."/>
            <person name="Liu X."/>
            <person name="Perez L."/>
            <person name="Shen H."/>
            <person name="Wang Q."/>
            <person name="Watt J."/>
            <person name="Xi L."/>
            <person name="Xin Y."/>
            <person name="Zhou J."/>
            <person name="Deng J."/>
            <person name="Jiang H."/>
            <person name="Liu Y."/>
            <person name="Qu J."/>
            <person name="Song X.-Z."/>
            <person name="Zhang L."/>
            <person name="Villasana D."/>
            <person name="Johnson A."/>
            <person name="Liu J."/>
            <person name="Liyanage D."/>
            <person name="Lorensuhewa L."/>
            <person name="Robinson T."/>
            <person name="Song A."/>
            <person name="Song B.-B."/>
            <person name="Dinh H."/>
            <person name="Thornton R."/>
            <person name="Coyle M."/>
            <person name="Francisco L."/>
            <person name="Jackson L."/>
            <person name="Javaid M."/>
            <person name="Korchina V."/>
            <person name="Kovar C."/>
            <person name="Mata R."/>
            <person name="Mathew T."/>
            <person name="Ngo R."/>
            <person name="Nguyen L."/>
            <person name="Nguyen N."/>
            <person name="Okwuonu G."/>
            <person name="Ongeri F."/>
            <person name="Pham C."/>
            <person name="Simmons D."/>
            <person name="Wilczek-Boney K."/>
            <person name="Hale W."/>
            <person name="Jakkamsetti A."/>
            <person name="Pham P."/>
            <person name="Ruth R."/>
            <person name="San Lucas F."/>
            <person name="Warren J."/>
            <person name="Zhang J."/>
            <person name="Zhao Z."/>
            <person name="Zhou C."/>
            <person name="Zhu D."/>
            <person name="Lee S."/>
            <person name="Bess C."/>
            <person name="Blankenburg K."/>
            <person name="Forbes L."/>
            <person name="Fu Q."/>
            <person name="Gubbala S."/>
            <person name="Hirani K."/>
            <person name="Jayaseelan J.C."/>
            <person name="Lara F."/>
            <person name="Munidasa M."/>
            <person name="Palculict T."/>
            <person name="Patil S."/>
            <person name="Pu L.-L."/>
            <person name="Saada N."/>
            <person name="Tang L."/>
            <person name="Weissenberger G."/>
            <person name="Zhu Y."/>
            <person name="Hemphill L."/>
            <person name="Shang Y."/>
            <person name="Youmans B."/>
            <person name="Ayvaz T."/>
            <person name="Ross M."/>
            <person name="Santibanez J."/>
            <person name="Aqrawi P."/>
            <person name="Gross S."/>
            <person name="Joshi V."/>
            <person name="Fowler G."/>
            <person name="Nazareth L."/>
            <person name="Reid J."/>
            <person name="Worley K."/>
            <person name="Petrosino J."/>
            <person name="Highlander S."/>
            <person name="Gibbs R."/>
        </authorList>
    </citation>
    <scope>NUCLEOTIDE SEQUENCE [LARGE SCALE GENOMIC DNA]</scope>
    <source>
        <strain evidence="2">DSM 15272</strain>
    </source>
</reference>
<name>E2SEQ6_9ACTN</name>
<comment type="caution">
    <text evidence="2">The sequence shown here is derived from an EMBL/GenBank/DDBJ whole genome shotgun (WGS) entry which is preliminary data.</text>
</comment>
<dbReference type="HOGENOM" id="CLU_1674210_0_0_11"/>
<protein>
    <recommendedName>
        <fullName evidence="1">Replication-associated protein ORF2/G2P domain-containing protein</fullName>
    </recommendedName>
</protein>
<dbReference type="eggNOG" id="ENOG5031QSQ">
    <property type="taxonomic scope" value="Bacteria"/>
</dbReference>
<accession>E2SEQ6</accession>
<sequence>MAEFFRGLRGALEDKPLPYVWVPEWHESGHGLHLHFAVNTFVRHRLIEDVWGRGFVSIKRITGQRHGAPKVEGARIAARYLSKYVAKTFDSEDLGGRHRYEVAQGFQPRAVRFTATSDDEALERSIDLMGGALPARFWSSAETEDWQGPPARWVQWT</sequence>
<evidence type="ECO:0000259" key="1">
    <source>
        <dbReference type="Pfam" id="PF23343"/>
    </source>
</evidence>
<dbReference type="Proteomes" id="UP000003111">
    <property type="component" value="Unassembled WGS sequence"/>
</dbReference>
<keyword evidence="3" id="KW-1185">Reference proteome</keyword>